<dbReference type="SUPFAM" id="SSF51735">
    <property type="entry name" value="NAD(P)-binding Rossmann-fold domains"/>
    <property type="match status" value="1"/>
</dbReference>
<dbReference type="InterPro" id="IPR036291">
    <property type="entry name" value="NAD(P)-bd_dom_sf"/>
</dbReference>
<dbReference type="Pfam" id="PF00106">
    <property type="entry name" value="adh_short"/>
    <property type="match status" value="1"/>
</dbReference>
<reference evidence="5" key="1">
    <citation type="journal article" date="2019" name="Int. J. Syst. Evol. Microbiol.">
        <title>The Global Catalogue of Microorganisms (GCM) 10K type strain sequencing project: providing services to taxonomists for standard genome sequencing and annotation.</title>
        <authorList>
            <consortium name="The Broad Institute Genomics Platform"/>
            <consortium name="The Broad Institute Genome Sequencing Center for Infectious Disease"/>
            <person name="Wu L."/>
            <person name="Ma J."/>
        </authorList>
    </citation>
    <scope>NUCLEOTIDE SEQUENCE [LARGE SCALE GENOMIC DNA]</scope>
    <source>
        <strain evidence="5">CCUG 50353</strain>
    </source>
</reference>
<dbReference type="PRINTS" id="PR00080">
    <property type="entry name" value="SDRFAMILY"/>
</dbReference>
<dbReference type="InterPro" id="IPR020904">
    <property type="entry name" value="Sc_DH/Rdtase_CS"/>
</dbReference>
<gene>
    <name evidence="4" type="ORF">ACFO0S_14180</name>
</gene>
<dbReference type="Gene3D" id="3.40.50.720">
    <property type="entry name" value="NAD(P)-binding Rossmann-like Domain"/>
    <property type="match status" value="1"/>
</dbReference>
<comment type="similarity">
    <text evidence="1 3">Belongs to the short-chain dehydrogenases/reductases (SDR) family.</text>
</comment>
<dbReference type="EMBL" id="JBHSEF010000026">
    <property type="protein sequence ID" value="MFC4356206.1"/>
    <property type="molecule type" value="Genomic_DNA"/>
</dbReference>
<dbReference type="EC" id="1.-.-.-" evidence="4"/>
<dbReference type="GO" id="GO:0016491">
    <property type="term" value="F:oxidoreductase activity"/>
    <property type="evidence" value="ECO:0007669"/>
    <property type="project" value="UniProtKB-KW"/>
</dbReference>
<keyword evidence="5" id="KW-1185">Reference proteome</keyword>
<dbReference type="PRINTS" id="PR00081">
    <property type="entry name" value="GDHRDH"/>
</dbReference>
<dbReference type="PANTHER" id="PTHR44196">
    <property type="entry name" value="DEHYDROGENASE/REDUCTASE SDR FAMILY MEMBER 7B"/>
    <property type="match status" value="1"/>
</dbReference>
<accession>A0ABV8UZZ1</accession>
<sequence length="243" mass="26612">MLITGGTGGLGSYIASSLLKAGHKVTVTGRNIKILETMKQQGIQTIYWDMASGEDIPAAITFDQFDVIILNAGIGYFKNHHELSKLEIDNMILVNMTIPIQLATIHSRHFQQRGEGHLVFIGSLAGKMATPKASVYAATKHALDGYVQGLRMELQDSSVQISIIHPGPIDTPFIDKADTTGNYKKALGSHLLSIEEVAEKVLDVLEKPKGEVLIPGYLGVLAKLTKVFPLTVEKWGRRFYAKK</sequence>
<evidence type="ECO:0000256" key="1">
    <source>
        <dbReference type="ARBA" id="ARBA00006484"/>
    </source>
</evidence>
<comment type="caution">
    <text evidence="4">The sequence shown here is derived from an EMBL/GenBank/DDBJ whole genome shotgun (WGS) entry which is preliminary data.</text>
</comment>
<evidence type="ECO:0000313" key="5">
    <source>
        <dbReference type="Proteomes" id="UP001595733"/>
    </source>
</evidence>
<dbReference type="PANTHER" id="PTHR44196:SF1">
    <property type="entry name" value="DEHYDROGENASE_REDUCTASE SDR FAMILY MEMBER 7B"/>
    <property type="match status" value="1"/>
</dbReference>
<evidence type="ECO:0000313" key="4">
    <source>
        <dbReference type="EMBL" id="MFC4356206.1"/>
    </source>
</evidence>
<organism evidence="4 5">
    <name type="scientific">Chryseomicrobium palamuruense</name>
    <dbReference type="NCBI Taxonomy" id="682973"/>
    <lineage>
        <taxon>Bacteria</taxon>
        <taxon>Bacillati</taxon>
        <taxon>Bacillota</taxon>
        <taxon>Bacilli</taxon>
        <taxon>Bacillales</taxon>
        <taxon>Caryophanaceae</taxon>
        <taxon>Chryseomicrobium</taxon>
    </lineage>
</organism>
<dbReference type="InterPro" id="IPR002347">
    <property type="entry name" value="SDR_fam"/>
</dbReference>
<evidence type="ECO:0000256" key="3">
    <source>
        <dbReference type="RuleBase" id="RU000363"/>
    </source>
</evidence>
<proteinExistence type="inferred from homology"/>
<keyword evidence="2 4" id="KW-0560">Oxidoreductase</keyword>
<protein>
    <submittedName>
        <fullName evidence="4">SDR family NAD(P)-dependent oxidoreductase</fullName>
        <ecNumber evidence="4">1.-.-.-</ecNumber>
    </submittedName>
</protein>
<dbReference type="Proteomes" id="UP001595733">
    <property type="component" value="Unassembled WGS sequence"/>
</dbReference>
<name>A0ABV8UZZ1_9BACL</name>
<dbReference type="RefSeq" id="WP_378142750.1">
    <property type="nucleotide sequence ID" value="NZ_JBHSEF010000026.1"/>
</dbReference>
<evidence type="ECO:0000256" key="2">
    <source>
        <dbReference type="ARBA" id="ARBA00023002"/>
    </source>
</evidence>
<dbReference type="PROSITE" id="PS00061">
    <property type="entry name" value="ADH_SHORT"/>
    <property type="match status" value="1"/>
</dbReference>